<comment type="similarity">
    <text evidence="2">Belongs to the glycosyltransferase 2 family.</text>
</comment>
<sequence>MESPGIQVLITAQARGEDWPRLLATRLAEDGHVVTPMPGAREGAFGGSLGGRTCAAFRTQADVAVLAPGERLLSAVLRARRVPTIPAPGERADIEQVIERIRRAAGLAERRSGSPQKSIVVAVPTYRRNAQLKALLPCLADHLREIEDLAPSSRIVVADNDPAEGARSVVVGYAATGSVPVTYVHADVPGVAAARNACLQAARSGELMVFIDDDQMPRPMWLRYLLLAWMRTGSGAVAGPTRPVYPPGTASWIEMGPFHDASHLPRDAKMTLSAVTNFLIDVDVVRRHGLSFPEIGTRGGEDSWFTTAMVKRGVVISWEPEAIVDEAVPLQRTTPSWVLTRSVGDGVITGRIGTRFDGSGPHLSDRIRQTRAGVLRVLGGGARILRGLGTRDEATYGLGLHTAFRGLGIALGAWDLVFDEYARPGVARWRVDRSWEG</sequence>
<reference evidence="6 7" key="1">
    <citation type="submission" date="2012-02" db="EMBL/GenBank/DDBJ databases">
        <title>Whole genome shotgun sequence of Mobilicoccus pelagius NBRC 104925.</title>
        <authorList>
            <person name="Yoshida Y."/>
            <person name="Hosoyama A."/>
            <person name="Tsuchikane K."/>
            <person name="Katsumata H."/>
            <person name="Yamazaki S."/>
            <person name="Fujita N."/>
        </authorList>
    </citation>
    <scope>NUCLEOTIDE SEQUENCE [LARGE SCALE GENOMIC DNA]</scope>
    <source>
        <strain evidence="6 7">NBRC 104925</strain>
    </source>
</reference>
<organism evidence="6 7">
    <name type="scientific">Mobilicoccus pelagius NBRC 104925</name>
    <dbReference type="NCBI Taxonomy" id="1089455"/>
    <lineage>
        <taxon>Bacteria</taxon>
        <taxon>Bacillati</taxon>
        <taxon>Actinomycetota</taxon>
        <taxon>Actinomycetes</taxon>
        <taxon>Micrococcales</taxon>
        <taxon>Dermatophilaceae</taxon>
        <taxon>Mobilicoccus</taxon>
    </lineage>
</organism>
<evidence type="ECO:0000256" key="2">
    <source>
        <dbReference type="ARBA" id="ARBA00006739"/>
    </source>
</evidence>
<keyword evidence="4 6" id="KW-0808">Transferase</keyword>
<dbReference type="EMBL" id="BAFE01000056">
    <property type="protein sequence ID" value="GAB48653.1"/>
    <property type="molecule type" value="Genomic_DNA"/>
</dbReference>
<dbReference type="CDD" id="cd00761">
    <property type="entry name" value="Glyco_tranf_GTA_type"/>
    <property type="match status" value="1"/>
</dbReference>
<dbReference type="Gene3D" id="3.90.550.10">
    <property type="entry name" value="Spore Coat Polysaccharide Biosynthesis Protein SpsA, Chain A"/>
    <property type="match status" value="1"/>
</dbReference>
<dbReference type="PANTHER" id="PTHR43179">
    <property type="entry name" value="RHAMNOSYLTRANSFERASE WBBL"/>
    <property type="match status" value="1"/>
</dbReference>
<dbReference type="InterPro" id="IPR001173">
    <property type="entry name" value="Glyco_trans_2-like"/>
</dbReference>
<evidence type="ECO:0000256" key="4">
    <source>
        <dbReference type="ARBA" id="ARBA00022679"/>
    </source>
</evidence>
<proteinExistence type="inferred from homology"/>
<dbReference type="Pfam" id="PF00535">
    <property type="entry name" value="Glycos_transf_2"/>
    <property type="match status" value="1"/>
</dbReference>
<protein>
    <submittedName>
        <fullName evidence="6">Putative glycosyltransferase</fullName>
    </submittedName>
</protein>
<comment type="pathway">
    <text evidence="1">Cell wall biogenesis; cell wall polysaccharide biosynthesis.</text>
</comment>
<evidence type="ECO:0000313" key="6">
    <source>
        <dbReference type="EMBL" id="GAB48653.1"/>
    </source>
</evidence>
<evidence type="ECO:0000313" key="7">
    <source>
        <dbReference type="Proteomes" id="UP000004367"/>
    </source>
</evidence>
<feature type="domain" description="Glycosyltransferase 2-like" evidence="5">
    <location>
        <begin position="121"/>
        <end position="252"/>
    </location>
</feature>
<evidence type="ECO:0000256" key="3">
    <source>
        <dbReference type="ARBA" id="ARBA00022676"/>
    </source>
</evidence>
<gene>
    <name evidence="6" type="ORF">MOPEL_078_00420</name>
</gene>
<dbReference type="SUPFAM" id="SSF53448">
    <property type="entry name" value="Nucleotide-diphospho-sugar transferases"/>
    <property type="match status" value="1"/>
</dbReference>
<name>H5USE5_9MICO</name>
<dbReference type="Proteomes" id="UP000004367">
    <property type="component" value="Unassembled WGS sequence"/>
</dbReference>
<dbReference type="OrthoDB" id="3180470at2"/>
<accession>H5USE5</accession>
<dbReference type="RefSeq" id="WP_009482551.1">
    <property type="nucleotide sequence ID" value="NZ_BAFE01000056.1"/>
</dbReference>
<keyword evidence="3" id="KW-0328">Glycosyltransferase</keyword>
<evidence type="ECO:0000259" key="5">
    <source>
        <dbReference type="Pfam" id="PF00535"/>
    </source>
</evidence>
<dbReference type="PANTHER" id="PTHR43179:SF12">
    <property type="entry name" value="GALACTOFURANOSYLTRANSFERASE GLFT2"/>
    <property type="match status" value="1"/>
</dbReference>
<comment type="caution">
    <text evidence="6">The sequence shown here is derived from an EMBL/GenBank/DDBJ whole genome shotgun (WGS) entry which is preliminary data.</text>
</comment>
<dbReference type="GO" id="GO:0016757">
    <property type="term" value="F:glycosyltransferase activity"/>
    <property type="evidence" value="ECO:0007669"/>
    <property type="project" value="UniProtKB-KW"/>
</dbReference>
<dbReference type="AlphaFoldDB" id="H5USE5"/>
<dbReference type="STRING" id="1089455.MOPEL_078_00420"/>
<keyword evidence="7" id="KW-1185">Reference proteome</keyword>
<dbReference type="eggNOG" id="COG1216">
    <property type="taxonomic scope" value="Bacteria"/>
</dbReference>
<evidence type="ECO:0000256" key="1">
    <source>
        <dbReference type="ARBA" id="ARBA00004776"/>
    </source>
</evidence>
<dbReference type="InterPro" id="IPR029044">
    <property type="entry name" value="Nucleotide-diphossugar_trans"/>
</dbReference>